<dbReference type="EMBL" id="KJ489397">
    <property type="protein sequence ID" value="AHZ09679.1"/>
    <property type="molecule type" value="Genomic_DNA"/>
</dbReference>
<dbReference type="GeneID" id="19526545"/>
<proteinExistence type="predicted"/>
<evidence type="ECO:0000313" key="1">
    <source>
        <dbReference type="EMBL" id="AHZ09679.1"/>
    </source>
</evidence>
<dbReference type="Proteomes" id="UP000026902">
    <property type="component" value="Segment"/>
</dbReference>
<name>A0A024AZE8_9CAUD</name>
<reference evidence="2" key="1">
    <citation type="submission" date="2014-09" db="EMBL/GenBank/DDBJ databases">
        <authorList>
            <person name="Sauder A.B."/>
            <person name="McKenzie Q.R."/>
            <person name="Temple L.M."/>
            <person name="Alexis B.K."/>
            <person name="Al-Atrache Z."/>
            <person name="Lewis L.O."/>
            <person name="Loesser-Casey K.E."/>
            <person name="Mitchell K.J."/>
        </authorList>
    </citation>
    <scope>NUCLEOTIDE SEQUENCE [LARGE SCALE GENOMIC DNA]</scope>
</reference>
<sequence>MKSKTSRIVDGVLGLALGIGGFYKFYTDKDPLGLVCSLVGFNLVTTAIDNYELDNRIKELEEKINKEDVN</sequence>
<keyword evidence="2" id="KW-1185">Reference proteome</keyword>
<accession>A0A024AZE8</accession>
<organism evidence="1 2">
    <name type="scientific">Bacillus phage CAM003</name>
    <dbReference type="NCBI Taxonomy" id="1486657"/>
    <lineage>
        <taxon>Viruses</taxon>
        <taxon>Duplodnaviria</taxon>
        <taxon>Heunggongvirae</taxon>
        <taxon>Uroviricota</taxon>
        <taxon>Caudoviricetes</taxon>
        <taxon>Herelleviridae</taxon>
        <taxon>Bastillevirinae</taxon>
        <taxon>Bastillevirus</taxon>
        <taxon>Bastillevirus CAM003</taxon>
    </lineage>
</organism>
<dbReference type="KEGG" id="vg:19526545"/>
<dbReference type="RefSeq" id="YP_009037145.1">
    <property type="nucleotide sequence ID" value="NC_024216.1"/>
</dbReference>
<protein>
    <submittedName>
        <fullName evidence="1">Uncharacterized protein</fullName>
    </submittedName>
</protein>
<evidence type="ECO:0000313" key="2">
    <source>
        <dbReference type="Proteomes" id="UP000026902"/>
    </source>
</evidence>